<evidence type="ECO:0000313" key="4">
    <source>
        <dbReference type="Proteomes" id="UP000295281"/>
    </source>
</evidence>
<protein>
    <submittedName>
        <fullName evidence="3">Uncharacterized protein</fullName>
    </submittedName>
</protein>
<keyword evidence="2" id="KW-0472">Membrane</keyword>
<sequence>MGVLGRLGVYGLVLVAGFGGAFWVGALVGPVVPEPPAAHEQEQVRHEDSGSHEEAR</sequence>
<feature type="compositionally biased region" description="Basic and acidic residues" evidence="1">
    <location>
        <begin position="37"/>
        <end position="56"/>
    </location>
</feature>
<dbReference type="EMBL" id="SNYN01000005">
    <property type="protein sequence ID" value="TDQ53072.1"/>
    <property type="molecule type" value="Genomic_DNA"/>
</dbReference>
<evidence type="ECO:0000256" key="2">
    <source>
        <dbReference type="SAM" id="Phobius"/>
    </source>
</evidence>
<dbReference type="Proteomes" id="UP000295281">
    <property type="component" value="Unassembled WGS sequence"/>
</dbReference>
<evidence type="ECO:0000313" key="3">
    <source>
        <dbReference type="EMBL" id="TDQ53072.1"/>
    </source>
</evidence>
<feature type="region of interest" description="Disordered" evidence="1">
    <location>
        <begin position="34"/>
        <end position="56"/>
    </location>
</feature>
<reference evidence="3 4" key="1">
    <citation type="submission" date="2019-03" db="EMBL/GenBank/DDBJ databases">
        <title>Genomic Encyclopedia of Type Strains, Phase IV (KMG-IV): sequencing the most valuable type-strain genomes for metagenomic binning, comparative biology and taxonomic classification.</title>
        <authorList>
            <person name="Goeker M."/>
        </authorList>
    </citation>
    <scope>NUCLEOTIDE SEQUENCE [LARGE SCALE GENOMIC DNA]</scope>
    <source>
        <strain evidence="3 4">DSM 46770</strain>
    </source>
</reference>
<proteinExistence type="predicted"/>
<keyword evidence="4" id="KW-1185">Reference proteome</keyword>
<dbReference type="RefSeq" id="WP_166655429.1">
    <property type="nucleotide sequence ID" value="NZ_SNYN01000005.1"/>
</dbReference>
<comment type="caution">
    <text evidence="3">The sequence shown here is derived from an EMBL/GenBank/DDBJ whole genome shotgun (WGS) entry which is preliminary data.</text>
</comment>
<organism evidence="3 4">
    <name type="scientific">Actinorugispora endophytica</name>
    <dbReference type="NCBI Taxonomy" id="1605990"/>
    <lineage>
        <taxon>Bacteria</taxon>
        <taxon>Bacillati</taxon>
        <taxon>Actinomycetota</taxon>
        <taxon>Actinomycetes</taxon>
        <taxon>Streptosporangiales</taxon>
        <taxon>Nocardiopsidaceae</taxon>
        <taxon>Actinorugispora</taxon>
    </lineage>
</organism>
<accession>A0A4R6UZQ1</accession>
<name>A0A4R6UZQ1_9ACTN</name>
<gene>
    <name evidence="3" type="ORF">EV190_105194</name>
</gene>
<keyword evidence="2" id="KW-1133">Transmembrane helix</keyword>
<keyword evidence="2" id="KW-0812">Transmembrane</keyword>
<evidence type="ECO:0000256" key="1">
    <source>
        <dbReference type="SAM" id="MobiDB-lite"/>
    </source>
</evidence>
<feature type="transmembrane region" description="Helical" evidence="2">
    <location>
        <begin position="7"/>
        <end position="28"/>
    </location>
</feature>
<dbReference type="AlphaFoldDB" id="A0A4R6UZQ1"/>